<evidence type="ECO:0000313" key="1">
    <source>
        <dbReference type="EMBL" id="AGH43700.1"/>
    </source>
</evidence>
<evidence type="ECO:0000313" key="2">
    <source>
        <dbReference type="Proteomes" id="UP000011864"/>
    </source>
</evidence>
<reference evidence="1 2" key="1">
    <citation type="journal article" date="2013" name="Genome Announc.">
        <title>Complete Genome Sequence of Glaciecola psychrophila Strain 170T.</title>
        <authorList>
            <person name="Yin J."/>
            <person name="Chen J."/>
            <person name="Liu G."/>
            <person name="Yu Y."/>
            <person name="Song L."/>
            <person name="Wang X."/>
            <person name="Qu X."/>
        </authorList>
    </citation>
    <scope>NUCLEOTIDE SEQUENCE [LARGE SCALE GENOMIC DNA]</scope>
    <source>
        <strain evidence="1 2">170</strain>
    </source>
</reference>
<dbReference type="KEGG" id="gps:C427_1591"/>
<dbReference type="PATRIC" id="fig|1129794.4.peg.1575"/>
<accession>K7A0H8</accession>
<sequence length="37" mass="4576">MHFMNLLYFLEEIGFRLPKLFDFGIIRFELARSELLR</sequence>
<name>K7A0H8_9ALTE</name>
<proteinExistence type="predicted"/>
<dbReference type="Proteomes" id="UP000011864">
    <property type="component" value="Chromosome"/>
</dbReference>
<gene>
    <name evidence="1" type="ORF">C427_1591</name>
</gene>
<protein>
    <submittedName>
        <fullName evidence="1">Uncharacterized protein</fullName>
    </submittedName>
</protein>
<dbReference type="EMBL" id="CP003837">
    <property type="protein sequence ID" value="AGH43700.1"/>
    <property type="molecule type" value="Genomic_DNA"/>
</dbReference>
<keyword evidence="2" id="KW-1185">Reference proteome</keyword>
<dbReference type="HOGENOM" id="CLU_3346925_0_0_6"/>
<dbReference type="AlphaFoldDB" id="K7A0H8"/>
<organism evidence="1 2">
    <name type="scientific">Paraglaciecola psychrophila 170</name>
    <dbReference type="NCBI Taxonomy" id="1129794"/>
    <lineage>
        <taxon>Bacteria</taxon>
        <taxon>Pseudomonadati</taxon>
        <taxon>Pseudomonadota</taxon>
        <taxon>Gammaproteobacteria</taxon>
        <taxon>Alteromonadales</taxon>
        <taxon>Alteromonadaceae</taxon>
        <taxon>Paraglaciecola</taxon>
    </lineage>
</organism>